<dbReference type="STRING" id="655015.B1812_08860"/>
<reference evidence="2 3" key="1">
    <citation type="submission" date="2017-02" db="EMBL/GenBank/DDBJ databases">
        <authorList>
            <person name="Peterson S.W."/>
        </authorList>
    </citation>
    <scope>NUCLEOTIDE SEQUENCE [LARGE SCALE GENOMIC DNA]</scope>
    <source>
        <strain evidence="2 3">S285</strain>
    </source>
</reference>
<dbReference type="RefSeq" id="WP_085771262.1">
    <property type="nucleotide sequence ID" value="NZ_AP027149.1"/>
</dbReference>
<name>A0A1W6MUC4_9HYPH</name>
<keyword evidence="3" id="KW-1185">Reference proteome</keyword>
<evidence type="ECO:0000313" key="2">
    <source>
        <dbReference type="EMBL" id="ARN81175.1"/>
    </source>
</evidence>
<dbReference type="AlphaFoldDB" id="A0A1W6MUC4"/>
<proteinExistence type="predicted"/>
<protein>
    <submittedName>
        <fullName evidence="2">Uncharacterized protein</fullName>
    </submittedName>
</protein>
<feature type="region of interest" description="Disordered" evidence="1">
    <location>
        <begin position="1"/>
        <end position="21"/>
    </location>
</feature>
<dbReference type="Proteomes" id="UP000193978">
    <property type="component" value="Chromosome"/>
</dbReference>
<evidence type="ECO:0000256" key="1">
    <source>
        <dbReference type="SAM" id="MobiDB-lite"/>
    </source>
</evidence>
<evidence type="ECO:0000313" key="3">
    <source>
        <dbReference type="Proteomes" id="UP000193978"/>
    </source>
</evidence>
<gene>
    <name evidence="2" type="ORF">B1812_08860</name>
</gene>
<dbReference type="KEGG" id="mbry:B1812_08860"/>
<organism evidence="2 3">
    <name type="scientific">Methylocystis bryophila</name>
    <dbReference type="NCBI Taxonomy" id="655015"/>
    <lineage>
        <taxon>Bacteria</taxon>
        <taxon>Pseudomonadati</taxon>
        <taxon>Pseudomonadota</taxon>
        <taxon>Alphaproteobacteria</taxon>
        <taxon>Hyphomicrobiales</taxon>
        <taxon>Methylocystaceae</taxon>
        <taxon>Methylocystis</taxon>
    </lineage>
</organism>
<sequence>MTKVARLPAARPVDRSAPRKARRPLRRVAPLLIEAADHLISEKLPLVAVATELVQCAKTGRFPLRAVLLVAVLAI</sequence>
<accession>A0A1W6MUC4</accession>
<dbReference type="EMBL" id="CP019948">
    <property type="protein sequence ID" value="ARN81175.1"/>
    <property type="molecule type" value="Genomic_DNA"/>
</dbReference>